<evidence type="ECO:0000313" key="2">
    <source>
        <dbReference type="EMBL" id="KAK1417378.1"/>
    </source>
</evidence>
<feature type="region of interest" description="Disordered" evidence="1">
    <location>
        <begin position="1"/>
        <end position="40"/>
    </location>
</feature>
<feature type="compositionally biased region" description="Pro residues" evidence="1">
    <location>
        <begin position="24"/>
        <end position="34"/>
    </location>
</feature>
<proteinExistence type="predicted"/>
<protein>
    <submittedName>
        <fullName evidence="2">Uncharacterized protein</fullName>
    </submittedName>
</protein>
<dbReference type="AlphaFoldDB" id="A0AAD8NQU7"/>
<comment type="caution">
    <text evidence="2">The sequence shown here is derived from an EMBL/GenBank/DDBJ whole genome shotgun (WGS) entry which is preliminary data.</text>
</comment>
<evidence type="ECO:0000313" key="3">
    <source>
        <dbReference type="Proteomes" id="UP001229421"/>
    </source>
</evidence>
<reference evidence="2" key="1">
    <citation type="journal article" date="2023" name="bioRxiv">
        <title>Improved chromosome-level genome assembly for marigold (Tagetes erecta).</title>
        <authorList>
            <person name="Jiang F."/>
            <person name="Yuan L."/>
            <person name="Wang S."/>
            <person name="Wang H."/>
            <person name="Xu D."/>
            <person name="Wang A."/>
            <person name="Fan W."/>
        </authorList>
    </citation>
    <scope>NUCLEOTIDE SEQUENCE</scope>
    <source>
        <strain evidence="2">WSJ</strain>
        <tissue evidence="2">Leaf</tissue>
    </source>
</reference>
<name>A0AAD8NQU7_TARER</name>
<organism evidence="2 3">
    <name type="scientific">Tagetes erecta</name>
    <name type="common">African marigold</name>
    <dbReference type="NCBI Taxonomy" id="13708"/>
    <lineage>
        <taxon>Eukaryota</taxon>
        <taxon>Viridiplantae</taxon>
        <taxon>Streptophyta</taxon>
        <taxon>Embryophyta</taxon>
        <taxon>Tracheophyta</taxon>
        <taxon>Spermatophyta</taxon>
        <taxon>Magnoliopsida</taxon>
        <taxon>eudicotyledons</taxon>
        <taxon>Gunneridae</taxon>
        <taxon>Pentapetalae</taxon>
        <taxon>asterids</taxon>
        <taxon>campanulids</taxon>
        <taxon>Asterales</taxon>
        <taxon>Asteraceae</taxon>
        <taxon>Asteroideae</taxon>
        <taxon>Heliantheae alliance</taxon>
        <taxon>Tageteae</taxon>
        <taxon>Tagetes</taxon>
    </lineage>
</organism>
<dbReference type="EMBL" id="JAUHHV010000007">
    <property type="protein sequence ID" value="KAK1417378.1"/>
    <property type="molecule type" value="Genomic_DNA"/>
</dbReference>
<evidence type="ECO:0000256" key="1">
    <source>
        <dbReference type="SAM" id="MobiDB-lite"/>
    </source>
</evidence>
<accession>A0AAD8NQU7</accession>
<keyword evidence="3" id="KW-1185">Reference proteome</keyword>
<sequence length="124" mass="13980">MVPSQSNTTNTNTIVRTNHLPPLLTIPPPSPSPSPSQTTVSSPVVIDLLRCDHRRFSYRFTRKLKRYLKCFKSEESEKKTGLKNGVIAVNSSITNSPNYYSDMNDEERDEKLKSAIVYCNNGTD</sequence>
<gene>
    <name evidence="2" type="ORF">QVD17_26505</name>
</gene>
<dbReference type="Proteomes" id="UP001229421">
    <property type="component" value="Unassembled WGS sequence"/>
</dbReference>